<feature type="signal peptide" evidence="1">
    <location>
        <begin position="1"/>
        <end position="23"/>
    </location>
</feature>
<dbReference type="Proteomes" id="UP000650081">
    <property type="component" value="Unassembled WGS sequence"/>
</dbReference>
<evidence type="ECO:0000313" key="2">
    <source>
        <dbReference type="EMBL" id="MBC6992780.1"/>
    </source>
</evidence>
<name>A0A923PHM6_9BACT</name>
<dbReference type="PROSITE" id="PS51257">
    <property type="entry name" value="PROKAR_LIPOPROTEIN"/>
    <property type="match status" value="1"/>
</dbReference>
<sequence length="191" mass="20643">MKFSSLTLLLVLTLGVFTWSSCEDDDGDGTAVLSYDGPQFSAPNNGAGFTTFAAFFPGNITQQYAGRSLESVQFYLQEIPLSTSLIVYGAGADNNAPGAVLYEINLTQRINTTGWIEHFLTNPVELTGDGIWIGIETELLNPGQSVGCDQGLNYNPNGDRLQTPSGAWTSFNQITGSERVNWNIRGFVSAQ</sequence>
<keyword evidence="3" id="KW-1185">Reference proteome</keyword>
<comment type="caution">
    <text evidence="2">The sequence shown here is derived from an EMBL/GenBank/DDBJ whole genome shotgun (WGS) entry which is preliminary data.</text>
</comment>
<evidence type="ECO:0000256" key="1">
    <source>
        <dbReference type="SAM" id="SignalP"/>
    </source>
</evidence>
<dbReference type="RefSeq" id="WP_187464913.1">
    <property type="nucleotide sequence ID" value="NZ_JACSIT010000037.1"/>
</dbReference>
<proteinExistence type="predicted"/>
<dbReference type="EMBL" id="JACSIT010000037">
    <property type="protein sequence ID" value="MBC6992780.1"/>
    <property type="molecule type" value="Genomic_DNA"/>
</dbReference>
<organism evidence="2 3">
    <name type="scientific">Neolewinella lacunae</name>
    <dbReference type="NCBI Taxonomy" id="1517758"/>
    <lineage>
        <taxon>Bacteria</taxon>
        <taxon>Pseudomonadati</taxon>
        <taxon>Bacteroidota</taxon>
        <taxon>Saprospiria</taxon>
        <taxon>Saprospirales</taxon>
        <taxon>Lewinellaceae</taxon>
        <taxon>Neolewinella</taxon>
    </lineage>
</organism>
<reference evidence="2" key="1">
    <citation type="submission" date="2020-08" db="EMBL/GenBank/DDBJ databases">
        <title>Lewinella bacteria from marine environments.</title>
        <authorList>
            <person name="Zhong Y."/>
        </authorList>
    </citation>
    <scope>NUCLEOTIDE SEQUENCE</scope>
    <source>
        <strain evidence="2">KCTC 42187</strain>
    </source>
</reference>
<keyword evidence="1" id="KW-0732">Signal</keyword>
<feature type="chain" id="PRO_5037162454" evidence="1">
    <location>
        <begin position="24"/>
        <end position="191"/>
    </location>
</feature>
<accession>A0A923PHM6</accession>
<gene>
    <name evidence="2" type="ORF">H9S92_01275</name>
</gene>
<dbReference type="AlphaFoldDB" id="A0A923PHM6"/>
<protein>
    <submittedName>
        <fullName evidence="2">Uncharacterized protein</fullName>
    </submittedName>
</protein>
<evidence type="ECO:0000313" key="3">
    <source>
        <dbReference type="Proteomes" id="UP000650081"/>
    </source>
</evidence>